<feature type="signal peptide" evidence="10">
    <location>
        <begin position="1"/>
        <end position="31"/>
    </location>
</feature>
<feature type="active site" description="Charge relay system" evidence="6 7">
    <location>
        <position position="636"/>
    </location>
</feature>
<evidence type="ECO:0000313" key="15">
    <source>
        <dbReference type="Proteomes" id="UP001333710"/>
    </source>
</evidence>
<evidence type="ECO:0000256" key="8">
    <source>
        <dbReference type="RuleBase" id="RU003355"/>
    </source>
</evidence>
<evidence type="ECO:0000256" key="3">
    <source>
        <dbReference type="ARBA" id="ARBA00022729"/>
    </source>
</evidence>
<dbReference type="PROSITE" id="PS00137">
    <property type="entry name" value="SUBTILASE_HIS"/>
    <property type="match status" value="1"/>
</dbReference>
<dbReference type="GO" id="GO:0004252">
    <property type="term" value="F:serine-type endopeptidase activity"/>
    <property type="evidence" value="ECO:0007669"/>
    <property type="project" value="UniProtKB-UniRule"/>
</dbReference>
<dbReference type="InterPro" id="IPR045051">
    <property type="entry name" value="SBT"/>
</dbReference>
<dbReference type="Pfam" id="PF17963">
    <property type="entry name" value="Big_9"/>
    <property type="match status" value="1"/>
</dbReference>
<dbReference type="Gene3D" id="2.60.40.3440">
    <property type="match status" value="1"/>
</dbReference>
<accession>A0AA48KRP6</accession>
<keyword evidence="9" id="KW-1133">Transmembrane helix</keyword>
<dbReference type="Proteomes" id="UP001333710">
    <property type="component" value="Chromosome"/>
</dbReference>
<feature type="transmembrane region" description="Helical" evidence="9">
    <location>
        <begin position="1363"/>
        <end position="1383"/>
    </location>
</feature>
<evidence type="ECO:0000256" key="5">
    <source>
        <dbReference type="ARBA" id="ARBA00022825"/>
    </source>
</evidence>
<dbReference type="GO" id="GO:0006508">
    <property type="term" value="P:proteolysis"/>
    <property type="evidence" value="ECO:0007669"/>
    <property type="project" value="UniProtKB-KW"/>
</dbReference>
<keyword evidence="2 7" id="KW-0645">Protease</keyword>
<feature type="active site" description="Charge relay system" evidence="6 7">
    <location>
        <position position="212"/>
    </location>
</feature>
<feature type="domain" description="Peptidase S8/S53" evidence="11">
    <location>
        <begin position="203"/>
        <end position="688"/>
    </location>
</feature>
<evidence type="ECO:0000256" key="7">
    <source>
        <dbReference type="PROSITE-ProRule" id="PRU01240"/>
    </source>
</evidence>
<dbReference type="CDD" id="cd00538">
    <property type="entry name" value="PA"/>
    <property type="match status" value="1"/>
</dbReference>
<dbReference type="InterPro" id="IPR023828">
    <property type="entry name" value="Peptidase_S8_Ser-AS"/>
</dbReference>
<evidence type="ECO:0000256" key="10">
    <source>
        <dbReference type="SAM" id="SignalP"/>
    </source>
</evidence>
<feature type="domain" description="Inhibitor I9" evidence="13">
    <location>
        <begin position="112"/>
        <end position="178"/>
    </location>
</feature>
<keyword evidence="9" id="KW-0812">Transmembrane</keyword>
<dbReference type="Gene3D" id="3.40.50.200">
    <property type="entry name" value="Peptidase S8/S53 domain"/>
    <property type="match status" value="1"/>
</dbReference>
<comment type="similarity">
    <text evidence="1 7 8">Belongs to the peptidase S8 family.</text>
</comment>
<dbReference type="InterPro" id="IPR022398">
    <property type="entry name" value="Peptidase_S8_His-AS"/>
</dbReference>
<keyword evidence="5 7" id="KW-0720">Serine protease</keyword>
<feature type="domain" description="PA" evidence="12">
    <location>
        <begin position="462"/>
        <end position="541"/>
    </location>
</feature>
<dbReference type="PANTHER" id="PTHR10795">
    <property type="entry name" value="PROPROTEIN CONVERTASE SUBTILISIN/KEXIN"/>
    <property type="match status" value="1"/>
</dbReference>
<feature type="chain" id="PRO_5041450764" description="Serine protease, subtilase family" evidence="10">
    <location>
        <begin position="32"/>
        <end position="1392"/>
    </location>
</feature>
<dbReference type="PROSITE" id="PS51892">
    <property type="entry name" value="SUBTILASE"/>
    <property type="match status" value="1"/>
</dbReference>
<evidence type="ECO:0008006" key="16">
    <source>
        <dbReference type="Google" id="ProtNLM"/>
    </source>
</evidence>
<dbReference type="RefSeq" id="WP_338291629.1">
    <property type="nucleotide sequence ID" value="NZ_AP027272.1"/>
</dbReference>
<gene>
    <name evidence="14" type="ORF">MACH26_11650</name>
</gene>
<evidence type="ECO:0000256" key="4">
    <source>
        <dbReference type="ARBA" id="ARBA00022801"/>
    </source>
</evidence>
<reference evidence="14" key="1">
    <citation type="submission" date="2023-01" db="EMBL/GenBank/DDBJ databases">
        <title>Complete genome sequence of Planctobacterium marinum strain Dej080120_11.</title>
        <authorList>
            <person name="Ueki S."/>
            <person name="Maruyama F."/>
        </authorList>
    </citation>
    <scope>NUCLEOTIDE SEQUENCE</scope>
    <source>
        <strain evidence="14">Dej080120_11</strain>
    </source>
</reference>
<dbReference type="PRINTS" id="PR00723">
    <property type="entry name" value="SUBTILISIN"/>
</dbReference>
<evidence type="ECO:0000256" key="9">
    <source>
        <dbReference type="SAM" id="Phobius"/>
    </source>
</evidence>
<evidence type="ECO:0000313" key="14">
    <source>
        <dbReference type="EMBL" id="BDX05644.1"/>
    </source>
</evidence>
<evidence type="ECO:0000256" key="2">
    <source>
        <dbReference type="ARBA" id="ARBA00022670"/>
    </source>
</evidence>
<dbReference type="PIRSF" id="PIRSF037898">
    <property type="entry name" value="Subtilisin_rel_Sputw3181_3341"/>
    <property type="match status" value="1"/>
</dbReference>
<dbReference type="Pfam" id="PF02225">
    <property type="entry name" value="PA"/>
    <property type="match status" value="1"/>
</dbReference>
<dbReference type="InterPro" id="IPR017312">
    <property type="entry name" value="Subtilisin_Alteromonadales"/>
</dbReference>
<evidence type="ECO:0000256" key="6">
    <source>
        <dbReference type="PIRSR" id="PIRSR615500-1"/>
    </source>
</evidence>
<protein>
    <recommendedName>
        <fullName evidence="16">Serine protease, subtilase family</fullName>
    </recommendedName>
</protein>
<dbReference type="PROSITE" id="PS00138">
    <property type="entry name" value="SUBTILASE_SER"/>
    <property type="match status" value="1"/>
</dbReference>
<keyword evidence="4 7" id="KW-0378">Hydrolase</keyword>
<dbReference type="Pfam" id="PF05922">
    <property type="entry name" value="Inhibitor_I9"/>
    <property type="match status" value="1"/>
</dbReference>
<dbReference type="KEGG" id="pmaw:MACH26_11650"/>
<dbReference type="PROSITE" id="PS00136">
    <property type="entry name" value="SUBTILASE_ASP"/>
    <property type="match status" value="1"/>
</dbReference>
<organism evidence="14 15">
    <name type="scientific">Planctobacterium marinum</name>
    <dbReference type="NCBI Taxonomy" id="1631968"/>
    <lineage>
        <taxon>Bacteria</taxon>
        <taxon>Pseudomonadati</taxon>
        <taxon>Pseudomonadota</taxon>
        <taxon>Gammaproteobacteria</taxon>
        <taxon>Alteromonadales</taxon>
        <taxon>Alteromonadaceae</taxon>
        <taxon>Planctobacterium</taxon>
    </lineage>
</organism>
<dbReference type="InterPro" id="IPR015500">
    <property type="entry name" value="Peptidase_S8_subtilisin-rel"/>
</dbReference>
<evidence type="ECO:0000259" key="12">
    <source>
        <dbReference type="Pfam" id="PF02225"/>
    </source>
</evidence>
<keyword evidence="9" id="KW-0472">Membrane</keyword>
<keyword evidence="15" id="KW-1185">Reference proteome</keyword>
<sequence>MNKYITVNRFRYLLISTLLSSAAAFATPASAAKTHQQLLPVKLQQQNLVQSVVSNKPQTTQKTIQWRANNRPADLLANRFLVEFFEAPVAKSLARSANSLAKQQGVSGSAAQSLKKQLQTKQKSVLARISSQVSEMKVHTLHQVLFNGAQVELDAAQINNLRAQPEVKAVYPVRKRYLDLDASHQVTQTIQAWQSVGGQSEAGKGIKIAVVDTGIRPENPMFDDTGFAAVDLSDNTHLTDNPDYCRATGGDPEFCNNKLVVARAIDPAQHGMQVYSGEYLTPLGFDGHGTHVAGIAAGNPVNIEFNKANLDISGVAPGAQLMVYKALYMSDLGVAFGTDTMLLQALELAVLDGANVINNSWGAGSGEDPAASIYNQVFASAEAAGIVVVNAAGNTGHPGATINCPACIESGIAVANTTHGRFIGHRLEVNDKSFLAYQGNNDQLQAPLQLNLMSLNSLSPLDDTGCGALDTDYFTGAIVLVDYRPFCTVEEVANNIKNGGGEAVLIYQAGAFGMGTYEPFIPFEGQYSIPVFGLSRENGNLIFDDAYEGDYTLHISHEAEQGIESQYVDIVNPFSSTGPNNDPSVLKPDLAAPGTHVLSAYSPDEFVFNPFPDGPGGFRSGSVDSSPVFAMLTGTSMASPQVAGAAALLKQQYPNWSPAQIKSALMSTSATETRLGVELATAFQQGAGRLDTFAALNSRLRFASPSWSSPACIGSCSYQNTLNNETDEPQQWQLEIDFFDGETRGQVSPESITLAAIGEENDSADISIMVDATRANPEHRLYDKWVFGRLTATNTDGEKQHMPVVIYANDSSDEGSLLVSYDGNDLQSQNDIEFTTRIRNISTSSQANATLSAPENARFVTGSSSISLDNAETTELTLSEDGKSLYWQGTLQPGSMILQQQALWDDFTLSDADVAPLPCQDGCNGFNTIVEFDFRFNGDDYQTLTISDNGFAVPGSKNFGFFTALFNQHFPQSDNLNNIIAPFWTEFDLLDDNLPGDTGTGYLRAAVRVIDDINYLVVEWDNVALYNPNELGEGGDDFPGDGFSGDDEPAIPDTEEAQSAGFTFQIIIQENSDNIWFNYIAIPETPVFLTVGAENSDGTIGNSYYFYDESSPAIGTVPTSGMALQLLAIEEGEVQIHTELALVNGQDYAQEDFLEVAEDSSVTIDVMANDISFSAVTLSSELQLHQAHKAISTARVEATGGLDANSIEVLNGASHGSVSINEGQVVYQPEADFFGEDVFTYRIADGAGHYSAEVGVNISVLAVNDAPELAAFSPQTVSAGQTVVIAPQAIDVDGDALSFSIVQTAGLIVPIASNEQGFEFTAPDVTEDTLFRFAVSADDGQASSAAQAIEITVEKPRSSGGSLYWLLGLIALALLIRFSCANVRELYIAIKE</sequence>
<dbReference type="Gene3D" id="3.50.30.30">
    <property type="match status" value="1"/>
</dbReference>
<keyword evidence="3 10" id="KW-0732">Signal</keyword>
<feature type="active site" description="Charge relay system" evidence="6 7">
    <location>
        <position position="288"/>
    </location>
</feature>
<evidence type="ECO:0000259" key="13">
    <source>
        <dbReference type="Pfam" id="PF05922"/>
    </source>
</evidence>
<dbReference type="InterPro" id="IPR023827">
    <property type="entry name" value="Peptidase_S8_Asp-AS"/>
</dbReference>
<dbReference type="Gene3D" id="2.60.40.3010">
    <property type="match status" value="1"/>
</dbReference>
<proteinExistence type="inferred from homology"/>
<evidence type="ECO:0000256" key="1">
    <source>
        <dbReference type="ARBA" id="ARBA00011073"/>
    </source>
</evidence>
<evidence type="ECO:0000259" key="11">
    <source>
        <dbReference type="Pfam" id="PF00082"/>
    </source>
</evidence>
<dbReference type="InterPro" id="IPR010259">
    <property type="entry name" value="S8pro/Inhibitor_I9"/>
</dbReference>
<dbReference type="SUPFAM" id="SSF52743">
    <property type="entry name" value="Subtilisin-like"/>
    <property type="match status" value="1"/>
</dbReference>
<dbReference type="EMBL" id="AP027272">
    <property type="protein sequence ID" value="BDX05644.1"/>
    <property type="molecule type" value="Genomic_DNA"/>
</dbReference>
<dbReference type="InterPro" id="IPR003137">
    <property type="entry name" value="PA_domain"/>
</dbReference>
<dbReference type="InterPro" id="IPR000209">
    <property type="entry name" value="Peptidase_S8/S53_dom"/>
</dbReference>
<name>A0AA48KRP6_9ALTE</name>
<dbReference type="Pfam" id="PF00082">
    <property type="entry name" value="Peptidase_S8"/>
    <property type="match status" value="1"/>
</dbReference>
<dbReference type="InterPro" id="IPR036852">
    <property type="entry name" value="Peptidase_S8/S53_dom_sf"/>
</dbReference>